<evidence type="ECO:0000313" key="6">
    <source>
        <dbReference type="EMBL" id="QGY03797.1"/>
    </source>
</evidence>
<dbReference type="PRINTS" id="PR00038">
    <property type="entry name" value="HTHLUXR"/>
</dbReference>
<evidence type="ECO:0000256" key="1">
    <source>
        <dbReference type="ARBA" id="ARBA00022553"/>
    </source>
</evidence>
<proteinExistence type="predicted"/>
<dbReference type="EMBL" id="CP043538">
    <property type="protein sequence ID" value="QGY03797.1"/>
    <property type="molecule type" value="Genomic_DNA"/>
</dbReference>
<dbReference type="KEGG" id="mmes:MMSR116_19280"/>
<dbReference type="GO" id="GO:0006355">
    <property type="term" value="P:regulation of DNA-templated transcription"/>
    <property type="evidence" value="ECO:0007669"/>
    <property type="project" value="InterPro"/>
</dbReference>
<dbReference type="Pfam" id="PF00072">
    <property type="entry name" value="Response_reg"/>
    <property type="match status" value="1"/>
</dbReference>
<dbReference type="Gene3D" id="1.10.10.10">
    <property type="entry name" value="Winged helix-like DNA-binding domain superfamily/Winged helix DNA-binding domain"/>
    <property type="match status" value="1"/>
</dbReference>
<dbReference type="SMART" id="SM00448">
    <property type="entry name" value="REC"/>
    <property type="match status" value="1"/>
</dbReference>
<dbReference type="InterPro" id="IPR000792">
    <property type="entry name" value="Tscrpt_reg_LuxR_C"/>
</dbReference>
<dbReference type="PROSITE" id="PS50110">
    <property type="entry name" value="RESPONSE_REGULATORY"/>
    <property type="match status" value="1"/>
</dbReference>
<evidence type="ECO:0000259" key="5">
    <source>
        <dbReference type="PROSITE" id="PS50110"/>
    </source>
</evidence>
<dbReference type="SUPFAM" id="SSF46894">
    <property type="entry name" value="C-terminal effector domain of the bipartite response regulators"/>
    <property type="match status" value="1"/>
</dbReference>
<dbReference type="InterPro" id="IPR058245">
    <property type="entry name" value="NreC/VraR/RcsB-like_REC"/>
</dbReference>
<reference evidence="6 7" key="2">
    <citation type="journal article" date="2013" name="Genome Announc.">
        <title>Draft Genome Sequence of Methylobacterium mesophilicum Strain SR1.6/6, Isolated from Citrus sinensis.</title>
        <authorList>
            <person name="Marinho Almeida D."/>
            <person name="Dini-Andreote F."/>
            <person name="Camargo Neves A.A."/>
            <person name="Juca Ramos R.T."/>
            <person name="Andreote F.D."/>
            <person name="Carneiro A.R."/>
            <person name="Oliveira de Souza Lima A."/>
            <person name="Caracciolo Gomes de Sa P.H."/>
            <person name="Ribeiro Barbosa M.S."/>
            <person name="Araujo W.L."/>
            <person name="Silva A."/>
        </authorList>
    </citation>
    <scope>NUCLEOTIDE SEQUENCE [LARGE SCALE GENOMIC DNA]</scope>
    <source>
        <strain evidence="6 7">SR1.6/6</strain>
    </source>
</reference>
<protein>
    <submittedName>
        <fullName evidence="6">Response regulator transcription factor</fullName>
    </submittedName>
</protein>
<reference evidence="6 7" key="1">
    <citation type="journal article" date="2012" name="Genet. Mol. Biol.">
        <title>Analysis of 16S rRNA and mxaF genes revealing insights into Methylobacterium niche-specific plant association.</title>
        <authorList>
            <person name="Dourado M.N."/>
            <person name="Andreote F.D."/>
            <person name="Dini-Andreote F."/>
            <person name="Conti R."/>
            <person name="Araujo J.M."/>
            <person name="Araujo W.L."/>
        </authorList>
    </citation>
    <scope>NUCLEOTIDE SEQUENCE [LARGE SCALE GENOMIC DNA]</scope>
    <source>
        <strain evidence="6 7">SR1.6/6</strain>
    </source>
</reference>
<name>A0A6B9FN33_9HYPH</name>
<evidence type="ECO:0000256" key="3">
    <source>
        <dbReference type="PROSITE-ProRule" id="PRU00169"/>
    </source>
</evidence>
<dbReference type="AlphaFoldDB" id="A0A6B9FN33"/>
<dbReference type="SUPFAM" id="SSF52172">
    <property type="entry name" value="CheY-like"/>
    <property type="match status" value="1"/>
</dbReference>
<dbReference type="CDD" id="cd17535">
    <property type="entry name" value="REC_NarL-like"/>
    <property type="match status" value="1"/>
</dbReference>
<dbReference type="GO" id="GO:0003677">
    <property type="term" value="F:DNA binding"/>
    <property type="evidence" value="ECO:0007669"/>
    <property type="project" value="UniProtKB-KW"/>
</dbReference>
<accession>A0A6B9FN33</accession>
<feature type="domain" description="HTH luxR-type" evidence="4">
    <location>
        <begin position="137"/>
        <end position="202"/>
    </location>
</feature>
<evidence type="ECO:0000259" key="4">
    <source>
        <dbReference type="PROSITE" id="PS50043"/>
    </source>
</evidence>
<dbReference type="InterPro" id="IPR011006">
    <property type="entry name" value="CheY-like_superfamily"/>
</dbReference>
<dbReference type="RefSeq" id="WP_010686969.1">
    <property type="nucleotide sequence ID" value="NZ_CP043538.1"/>
</dbReference>
<dbReference type="InterPro" id="IPR036388">
    <property type="entry name" value="WH-like_DNA-bd_sf"/>
</dbReference>
<dbReference type="InterPro" id="IPR039420">
    <property type="entry name" value="WalR-like"/>
</dbReference>
<dbReference type="PROSITE" id="PS50043">
    <property type="entry name" value="HTH_LUXR_2"/>
    <property type="match status" value="1"/>
</dbReference>
<dbReference type="CDD" id="cd06170">
    <property type="entry name" value="LuxR_C_like"/>
    <property type="match status" value="1"/>
</dbReference>
<dbReference type="GO" id="GO:0000160">
    <property type="term" value="P:phosphorelay signal transduction system"/>
    <property type="evidence" value="ECO:0007669"/>
    <property type="project" value="InterPro"/>
</dbReference>
<dbReference type="Pfam" id="PF00196">
    <property type="entry name" value="GerE"/>
    <property type="match status" value="1"/>
</dbReference>
<evidence type="ECO:0000313" key="7">
    <source>
        <dbReference type="Proteomes" id="UP000012488"/>
    </source>
</evidence>
<feature type="modified residue" description="4-aspartylphosphate" evidence="3">
    <location>
        <position position="59"/>
    </location>
</feature>
<sequence length="211" mass="23263">MTSLTGPRIVIADDHPVVLAGLVALLRQVNNLNVVAACSEGETALKKILELQPDIACLDVQMPRYTGFEVVEAARQAGSKTSFMFLTGSVSREEFATASECGAIAIFHKDSASVELVEWFENFDLKRDGRSLELRDAEFSPRSLTAREREIAMLVARGLTNKHIAREAGISEGTVKIHLYNIFQKLGVANRTELANYANVRSVVGLEEHRF</sequence>
<dbReference type="Proteomes" id="UP000012488">
    <property type="component" value="Chromosome"/>
</dbReference>
<evidence type="ECO:0000256" key="2">
    <source>
        <dbReference type="ARBA" id="ARBA00023125"/>
    </source>
</evidence>
<keyword evidence="1 3" id="KW-0597">Phosphoprotein</keyword>
<dbReference type="InterPro" id="IPR001789">
    <property type="entry name" value="Sig_transdc_resp-reg_receiver"/>
</dbReference>
<dbReference type="PANTHER" id="PTHR43214">
    <property type="entry name" value="TWO-COMPONENT RESPONSE REGULATOR"/>
    <property type="match status" value="1"/>
</dbReference>
<gene>
    <name evidence="6" type="ORF">MMSR116_19280</name>
</gene>
<organism evidence="6 7">
    <name type="scientific">Methylobacterium mesophilicum SR1.6/6</name>
    <dbReference type="NCBI Taxonomy" id="908290"/>
    <lineage>
        <taxon>Bacteria</taxon>
        <taxon>Pseudomonadati</taxon>
        <taxon>Pseudomonadota</taxon>
        <taxon>Alphaproteobacteria</taxon>
        <taxon>Hyphomicrobiales</taxon>
        <taxon>Methylobacteriaceae</taxon>
        <taxon>Methylobacterium</taxon>
    </lineage>
</organism>
<dbReference type="OrthoDB" id="9814495at2"/>
<dbReference type="InterPro" id="IPR016032">
    <property type="entry name" value="Sig_transdc_resp-reg_C-effctor"/>
</dbReference>
<dbReference type="SMART" id="SM00421">
    <property type="entry name" value="HTH_LUXR"/>
    <property type="match status" value="1"/>
</dbReference>
<dbReference type="Gene3D" id="3.40.50.2300">
    <property type="match status" value="1"/>
</dbReference>
<feature type="domain" description="Response regulatory" evidence="5">
    <location>
        <begin position="8"/>
        <end position="124"/>
    </location>
</feature>
<keyword evidence="2" id="KW-0238">DNA-binding</keyword>